<dbReference type="PROSITE" id="PS00626">
    <property type="entry name" value="RCC1_2"/>
    <property type="match status" value="1"/>
</dbReference>
<dbReference type="PRINTS" id="PR00633">
    <property type="entry name" value="RCCNDNSATION"/>
</dbReference>
<evidence type="ECO:0000259" key="3">
    <source>
        <dbReference type="Pfam" id="PF25390"/>
    </source>
</evidence>
<dbReference type="EnsemblPlants" id="Kaladp0048s0372.4.v1.1">
    <property type="protein sequence ID" value="Kaladp0048s0372.4.v1.1"/>
    <property type="gene ID" value="Kaladp0048s0372.v1.1"/>
</dbReference>
<dbReference type="PANTHER" id="PTHR22870:SF365">
    <property type="entry name" value="REGULATOR OF CHROMOSOME CONDENSATION (CELL CYCLE REGULATORY PROTEIN)-RELATED"/>
    <property type="match status" value="1"/>
</dbReference>
<name>A0A7N0TY28_KALFE</name>
<dbReference type="Pfam" id="PF25390">
    <property type="entry name" value="WD40_RLD"/>
    <property type="match status" value="1"/>
</dbReference>
<feature type="repeat" description="RCC1" evidence="2">
    <location>
        <begin position="84"/>
        <end position="138"/>
    </location>
</feature>
<evidence type="ECO:0000313" key="4">
    <source>
        <dbReference type="EnsemblPlants" id="Kaladp0048s0372.4.v1.1"/>
    </source>
</evidence>
<protein>
    <recommendedName>
        <fullName evidence="3">RCC1-like domain-containing protein</fullName>
    </recommendedName>
</protein>
<dbReference type="Gene3D" id="2.130.10.30">
    <property type="entry name" value="Regulator of chromosome condensation 1/beta-lactamase-inhibitor protein II"/>
    <property type="match status" value="2"/>
</dbReference>
<feature type="repeat" description="RCC1" evidence="2">
    <location>
        <begin position="28"/>
        <end position="83"/>
    </location>
</feature>
<dbReference type="OMA" id="SWNEPKR"/>
<dbReference type="InterPro" id="IPR051210">
    <property type="entry name" value="Ub_ligase/GEF_domain"/>
</dbReference>
<dbReference type="InterPro" id="IPR009091">
    <property type="entry name" value="RCC1/BLIP-II"/>
</dbReference>
<dbReference type="PROSITE" id="PS50012">
    <property type="entry name" value="RCC1_3"/>
    <property type="match status" value="7"/>
</dbReference>
<feature type="repeat" description="RCC1" evidence="2">
    <location>
        <begin position="384"/>
        <end position="435"/>
    </location>
</feature>
<feature type="domain" description="RCC1-like" evidence="3">
    <location>
        <begin position="30"/>
        <end position="431"/>
    </location>
</feature>
<sequence>MKNVVSRIAITRIFIRGSEIRARWISSRAVMSFGDGSQGALGLPSSVTGIGGDAYEPTRVDGLPCDVMSVCAGHYHSLAVTSEGHVWAWGRNNEGQLGRGISDPRESWGVPGKVEGLDRVRVQAAFASGVISTAVGVDGSLWAWGNSKRGQLGLGKGIVIAVLPTRVEALAGENVVKVSLGWGHALAKCESGKLYGWGYSADGRLGIMGGSETSLLESNADIPNGGQQLEVVEKLVMEGMEKEKDMPVIWEPRVLTEVQDIEVIDVACGLDHTLILCRDNTLLSGGSNAYGQLGRESDKTAMSPVKLSHIPLSISSGLGHSFCICQESESPDTTYIVSWGWNQNHQLGRSKPHKIPKAVQGLEDETPISVSGGRVHSIALTSKGEAWVWGCGKNGRLGLGSSMDETEPCLIECSDGSQILQVSAGYDHSLMLVAD</sequence>
<evidence type="ECO:0000256" key="1">
    <source>
        <dbReference type="ARBA" id="ARBA00022737"/>
    </source>
</evidence>
<dbReference type="Proteomes" id="UP000594263">
    <property type="component" value="Unplaced"/>
</dbReference>
<dbReference type="Gramene" id="Kaladp0048s0372.1.v1.1">
    <property type="protein sequence ID" value="Kaladp0048s0372.1.v1.1"/>
    <property type="gene ID" value="Kaladp0048s0372.v1.1"/>
</dbReference>
<dbReference type="Gramene" id="Kaladp0048s0372.2.v1.1">
    <property type="protein sequence ID" value="Kaladp0048s0372.2.v1.1"/>
    <property type="gene ID" value="Kaladp0048s0372.v1.1"/>
</dbReference>
<dbReference type="InterPro" id="IPR058923">
    <property type="entry name" value="RCC1-like_dom"/>
</dbReference>
<feature type="repeat" description="RCC1" evidence="2">
    <location>
        <begin position="192"/>
        <end position="279"/>
    </location>
</feature>
<keyword evidence="1" id="KW-0677">Repeat</keyword>
<evidence type="ECO:0000256" key="2">
    <source>
        <dbReference type="PROSITE-ProRule" id="PRU00235"/>
    </source>
</evidence>
<organism evidence="4 5">
    <name type="scientific">Kalanchoe fedtschenkoi</name>
    <name type="common">Lavender scallops</name>
    <name type="synonym">South American air plant</name>
    <dbReference type="NCBI Taxonomy" id="63787"/>
    <lineage>
        <taxon>Eukaryota</taxon>
        <taxon>Viridiplantae</taxon>
        <taxon>Streptophyta</taxon>
        <taxon>Embryophyta</taxon>
        <taxon>Tracheophyta</taxon>
        <taxon>Spermatophyta</taxon>
        <taxon>Magnoliopsida</taxon>
        <taxon>eudicotyledons</taxon>
        <taxon>Gunneridae</taxon>
        <taxon>Pentapetalae</taxon>
        <taxon>Saxifragales</taxon>
        <taxon>Crassulaceae</taxon>
        <taxon>Kalanchoe</taxon>
    </lineage>
</organism>
<dbReference type="SUPFAM" id="SSF50985">
    <property type="entry name" value="RCC1/BLIP-II"/>
    <property type="match status" value="1"/>
</dbReference>
<dbReference type="EnsemblPlants" id="Kaladp0048s0372.2.v1.1">
    <property type="protein sequence ID" value="Kaladp0048s0372.2.v1.1"/>
    <property type="gene ID" value="Kaladp0048s0372.v1.1"/>
</dbReference>
<accession>A0A7N0TY28</accession>
<evidence type="ECO:0000313" key="5">
    <source>
        <dbReference type="Proteomes" id="UP000594263"/>
    </source>
</evidence>
<dbReference type="InterPro" id="IPR000408">
    <property type="entry name" value="Reg_chr_condens"/>
</dbReference>
<dbReference type="AlphaFoldDB" id="A0A7N0TY28"/>
<dbReference type="PANTHER" id="PTHR22870">
    <property type="entry name" value="REGULATOR OF CHROMOSOME CONDENSATION"/>
    <property type="match status" value="1"/>
</dbReference>
<proteinExistence type="predicted"/>
<keyword evidence="5" id="KW-1185">Reference proteome</keyword>
<feature type="repeat" description="RCC1" evidence="2">
    <location>
        <begin position="280"/>
        <end position="327"/>
    </location>
</feature>
<dbReference type="EnsemblPlants" id="Kaladp0048s0372.1.v1.1">
    <property type="protein sequence ID" value="Kaladp0048s0372.1.v1.1"/>
    <property type="gene ID" value="Kaladp0048s0372.v1.1"/>
</dbReference>
<feature type="repeat" description="RCC1" evidence="2">
    <location>
        <begin position="334"/>
        <end position="383"/>
    </location>
</feature>
<reference evidence="4" key="1">
    <citation type="submission" date="2021-01" db="UniProtKB">
        <authorList>
            <consortium name="EnsemblPlants"/>
        </authorList>
    </citation>
    <scope>IDENTIFICATION</scope>
</reference>
<feature type="repeat" description="RCC1" evidence="2">
    <location>
        <begin position="139"/>
        <end position="191"/>
    </location>
</feature>
<dbReference type="Gramene" id="Kaladp0048s0372.4.v1.1">
    <property type="protein sequence ID" value="Kaladp0048s0372.4.v1.1"/>
    <property type="gene ID" value="Kaladp0048s0372.v1.1"/>
</dbReference>